<proteinExistence type="predicted"/>
<dbReference type="Gene3D" id="3.40.50.12700">
    <property type="match status" value="1"/>
</dbReference>
<protein>
    <recommendedName>
        <fullName evidence="3">SGNH hydrolase-type esterase domain-containing protein</fullName>
    </recommendedName>
</protein>
<reference evidence="1 2" key="1">
    <citation type="journal article" date="2023" name="J. Hered.">
        <title>Chromosome-level genome of the wood stork (Mycteria americana) provides insight into avian chromosome evolution.</title>
        <authorList>
            <person name="Flamio R. Jr."/>
            <person name="Ramstad K.M."/>
        </authorList>
    </citation>
    <scope>NUCLEOTIDE SEQUENCE [LARGE SCALE GENOMIC DNA]</scope>
    <source>
        <strain evidence="1">JAX WOST 10</strain>
    </source>
</reference>
<comment type="caution">
    <text evidence="1">The sequence shown here is derived from an EMBL/GenBank/DDBJ whole genome shotgun (WGS) entry which is preliminary data.</text>
</comment>
<sequence length="480" mass="52826">MYKNLGSLCNKASYVNPRRKEEGAIPHSLHKIAHPTQDRHQCQGQAKQSQLSQPLLIRLLLQTLHQLRCPSLDTLQHLNVFPVLRGPKPNTVFEVQPHQCRVQGHNHFPTPAGHTIFDTSQDAIGFLGHLGTLLAHIQLAVNQQPQVLLCLAAFQPLFPKPMALHGVVVTQINTPTQLGVICKLAEGALNPLVQIIDKDIKQNWPQHRALGNTACDRPPTGVNSIHHHSLGPAIQPVFYPAKRDILDAVEALLSNSQNVSWGPSHGRQSSTTFSNMGPSHGVQFFTNCSSMGTFHGVQSFRKGLFRHGSSAGSQVLPENLLQRGSSPQGHRSCQEPAPARALHGVTASFRRIHLLQHGVLHGLQGDNLLHHGLHHGLQGNLCSGAWSTSSPSFFTDLVLGGDFGTNRRAQDINTWLQDRCLHQNFGFLNHGKVFETQGMLGPDGIHLSRWGKCVFGCKLAELIERALTRTYGGREYQQES</sequence>
<keyword evidence="2" id="KW-1185">Reference proteome</keyword>
<name>A0AAN7NB69_MYCAM</name>
<evidence type="ECO:0000313" key="1">
    <source>
        <dbReference type="EMBL" id="KAK4807083.1"/>
    </source>
</evidence>
<evidence type="ECO:0000313" key="2">
    <source>
        <dbReference type="Proteomes" id="UP001333110"/>
    </source>
</evidence>
<accession>A0AAN7NB69</accession>
<dbReference type="EMBL" id="JAUNZN010000032">
    <property type="protein sequence ID" value="KAK4807083.1"/>
    <property type="molecule type" value="Genomic_DNA"/>
</dbReference>
<organism evidence="1 2">
    <name type="scientific">Mycteria americana</name>
    <name type="common">Wood stork</name>
    <dbReference type="NCBI Taxonomy" id="33587"/>
    <lineage>
        <taxon>Eukaryota</taxon>
        <taxon>Metazoa</taxon>
        <taxon>Chordata</taxon>
        <taxon>Craniata</taxon>
        <taxon>Vertebrata</taxon>
        <taxon>Euteleostomi</taxon>
        <taxon>Archelosauria</taxon>
        <taxon>Archosauria</taxon>
        <taxon>Dinosauria</taxon>
        <taxon>Saurischia</taxon>
        <taxon>Theropoda</taxon>
        <taxon>Coelurosauria</taxon>
        <taxon>Aves</taxon>
        <taxon>Neognathae</taxon>
        <taxon>Neoaves</taxon>
        <taxon>Aequornithes</taxon>
        <taxon>Ciconiiformes</taxon>
        <taxon>Ciconiidae</taxon>
        <taxon>Mycteria</taxon>
    </lineage>
</organism>
<evidence type="ECO:0008006" key="3">
    <source>
        <dbReference type="Google" id="ProtNLM"/>
    </source>
</evidence>
<dbReference type="Proteomes" id="UP001333110">
    <property type="component" value="Unassembled WGS sequence"/>
</dbReference>
<dbReference type="AlphaFoldDB" id="A0AAN7NB69"/>
<gene>
    <name evidence="1" type="ORF">QYF61_018424</name>
</gene>